<proteinExistence type="predicted"/>
<dbReference type="InterPro" id="IPR027417">
    <property type="entry name" value="P-loop_NTPase"/>
</dbReference>
<dbReference type="EMBL" id="CAEMXZ010000018">
    <property type="protein sequence ID" value="CAB4322884.1"/>
    <property type="molecule type" value="Genomic_DNA"/>
</dbReference>
<organism evidence="1">
    <name type="scientific">freshwater metagenome</name>
    <dbReference type="NCBI Taxonomy" id="449393"/>
    <lineage>
        <taxon>unclassified sequences</taxon>
        <taxon>metagenomes</taxon>
        <taxon>ecological metagenomes</taxon>
    </lineage>
</organism>
<protein>
    <submittedName>
        <fullName evidence="1">Unannotated protein</fullName>
    </submittedName>
</protein>
<dbReference type="AlphaFoldDB" id="A0A6J5Y9N3"/>
<accession>A0A6J5Y9N3</accession>
<evidence type="ECO:0000313" key="1">
    <source>
        <dbReference type="EMBL" id="CAB4322884.1"/>
    </source>
</evidence>
<reference evidence="1" key="1">
    <citation type="submission" date="2020-05" db="EMBL/GenBank/DDBJ databases">
        <authorList>
            <person name="Chiriac C."/>
            <person name="Salcher M."/>
            <person name="Ghai R."/>
            <person name="Kavagutti S V."/>
        </authorList>
    </citation>
    <scope>NUCLEOTIDE SEQUENCE</scope>
</reference>
<name>A0A6J5Y9N3_9ZZZZ</name>
<dbReference type="SUPFAM" id="SSF52540">
    <property type="entry name" value="P-loop containing nucleoside triphosphate hydrolases"/>
    <property type="match status" value="1"/>
</dbReference>
<dbReference type="Gene3D" id="3.40.50.300">
    <property type="entry name" value="P-loop containing nucleotide triphosphate hydrolases"/>
    <property type="match status" value="1"/>
</dbReference>
<gene>
    <name evidence="1" type="ORF">UFOPK1392_00625</name>
</gene>
<sequence length="253" mass="29722">MPRAVVHIGTQKTGTTTFQTWATHNREALRRTTGLRYYRSVFGDSKEIYPPIEFLIECLRPERVRTFRDAFSEQIVAELPERLRVHLLSELDGGDVLISNEVLSLMRHPDEVDRLRDLLSGYDIEFIAVRRDPREFLRSYRQWMVNQRIEPSTDPTSEYYVEDDTWLLDFDALDPLFPGLRWVDYDEAMATYGSIIPALCEEMGLDPASVPDWRIPARNRAGGIRTSIARQRRRIRAHTQRIRHRVRHVRSQL</sequence>